<keyword evidence="2" id="KW-1185">Reference proteome</keyword>
<organism evidence="1 2">
    <name type="scientific">Spirosoma validum</name>
    <dbReference type="NCBI Taxonomy" id="2771355"/>
    <lineage>
        <taxon>Bacteria</taxon>
        <taxon>Pseudomonadati</taxon>
        <taxon>Bacteroidota</taxon>
        <taxon>Cytophagia</taxon>
        <taxon>Cytophagales</taxon>
        <taxon>Cytophagaceae</taxon>
        <taxon>Spirosoma</taxon>
    </lineage>
</organism>
<dbReference type="EMBL" id="JACXAA010000012">
    <property type="protein sequence ID" value="MBD2756332.1"/>
    <property type="molecule type" value="Genomic_DNA"/>
</dbReference>
<comment type="caution">
    <text evidence="1">The sequence shown here is derived from an EMBL/GenBank/DDBJ whole genome shotgun (WGS) entry which is preliminary data.</text>
</comment>
<proteinExistence type="predicted"/>
<evidence type="ECO:0000313" key="2">
    <source>
        <dbReference type="Proteomes" id="UP000653797"/>
    </source>
</evidence>
<accession>A0A927B6X1</accession>
<dbReference type="RefSeq" id="WP_191041960.1">
    <property type="nucleotide sequence ID" value="NZ_JACXAA010000012.1"/>
</dbReference>
<evidence type="ECO:0000313" key="1">
    <source>
        <dbReference type="EMBL" id="MBD2756332.1"/>
    </source>
</evidence>
<dbReference type="Proteomes" id="UP000653797">
    <property type="component" value="Unassembled WGS sequence"/>
</dbReference>
<reference evidence="1" key="1">
    <citation type="submission" date="2020-09" db="EMBL/GenBank/DDBJ databases">
        <authorList>
            <person name="Kim M.K."/>
        </authorList>
    </citation>
    <scope>NUCLEOTIDE SEQUENCE</scope>
    <source>
        <strain evidence="1">BT704</strain>
    </source>
</reference>
<sequence length="167" mass="19560">MAQLGLAQSPTRIEIQDSTSLHHIHNYIREARNLALISDSTGIIVFQYNQLQNGYQFHLSAIDKERTSYFKMFEVPSQYTFIDNVLILIRYGYERHLNFPQAYHEAVDKLVDRRFKRLEEDKGAFVNYVKEADGTVHRVKSLIAGNLHNEVRIRVYPDGKTELFRDI</sequence>
<dbReference type="AlphaFoldDB" id="A0A927B6X1"/>
<protein>
    <submittedName>
        <fullName evidence="1">Uncharacterized protein</fullName>
    </submittedName>
</protein>
<gene>
    <name evidence="1" type="ORF">IC230_25780</name>
</gene>
<name>A0A927B6X1_9BACT</name>